<keyword evidence="1" id="KW-0812">Transmembrane</keyword>
<dbReference type="EMBL" id="JAMZFV010000012">
    <property type="protein sequence ID" value="MCP1110350.1"/>
    <property type="molecule type" value="Genomic_DNA"/>
</dbReference>
<feature type="transmembrane region" description="Helical" evidence="1">
    <location>
        <begin position="58"/>
        <end position="85"/>
    </location>
</feature>
<dbReference type="Pfam" id="PF01757">
    <property type="entry name" value="Acyl_transf_3"/>
    <property type="match status" value="1"/>
</dbReference>
<proteinExistence type="predicted"/>
<comment type="caution">
    <text evidence="3">The sequence shown here is derived from an EMBL/GenBank/DDBJ whole genome shotgun (WGS) entry which is preliminary data.</text>
</comment>
<keyword evidence="4" id="KW-1185">Reference proteome</keyword>
<feature type="transmembrane region" description="Helical" evidence="1">
    <location>
        <begin position="205"/>
        <end position="226"/>
    </location>
</feature>
<feature type="transmembrane region" description="Helical" evidence="1">
    <location>
        <begin position="342"/>
        <end position="359"/>
    </location>
</feature>
<feature type="domain" description="Acyltransferase 3" evidence="2">
    <location>
        <begin position="24"/>
        <end position="357"/>
    </location>
</feature>
<dbReference type="RefSeq" id="WP_262069231.1">
    <property type="nucleotide sequence ID" value="NZ_JAMXOC010000012.1"/>
</dbReference>
<organism evidence="3 4">
    <name type="scientific">Ohessyouella blattaphilus</name>
    <dbReference type="NCBI Taxonomy" id="2949333"/>
    <lineage>
        <taxon>Bacteria</taxon>
        <taxon>Bacillati</taxon>
        <taxon>Bacillota</taxon>
        <taxon>Clostridia</taxon>
        <taxon>Lachnospirales</taxon>
        <taxon>Lachnospiraceae</taxon>
        <taxon>Ohessyouella</taxon>
    </lineage>
</organism>
<reference evidence="3 4" key="1">
    <citation type="journal article" date="2022" name="Genome Biol. Evol.">
        <title>Host diet, physiology and behaviors set the stage for Lachnospiraceae cladogenesis.</title>
        <authorList>
            <person name="Vera-Ponce De Leon A."/>
            <person name="Schneider M."/>
            <person name="Jahnes B.C."/>
            <person name="Sadowski V."/>
            <person name="Camuy-Velez L.A."/>
            <person name="Duan J."/>
            <person name="Sabree Z.L."/>
        </authorList>
    </citation>
    <scope>NUCLEOTIDE SEQUENCE [LARGE SCALE GENOMIC DNA]</scope>
    <source>
        <strain evidence="3 4">PAL227</strain>
    </source>
</reference>
<dbReference type="InterPro" id="IPR002656">
    <property type="entry name" value="Acyl_transf_3_dom"/>
</dbReference>
<sequence length="372" mass="41921">MIKTPFFDASLFSKDNVNTSRQLEVDLVKVLAILTMVLVHVFEFSFTIDDVGKTVPMWLTLIIEFCGGPLSAPLFMTAMGVGMAYARKQDALSYASRGKILIRQGYHLNFWRGGLLYLVIYTITKSDSSLFYVVQGMLVLDILHFAGMAFLFLALLKLLKMKPWQILLVSVVMEVIATLMPPVAADSVLGAGVLGLVFFQNQYTTFPLFSWFIYPAIGYFFGHMLLRVTDKKRFYQRILIAAAGVFIAYTGVLQALRYDLTEIFLGHGYYAQGLLRATWILPICALVYSLFYFISPVVKGKGKKLAEFISSKVNDIYIAQWILITWTCTILAEYIAPTVGSVMALVCIITVLSVVLAYGRSRRDGRFFKYKK</sequence>
<gene>
    <name evidence="3" type="ORF">NK118_08805</name>
</gene>
<accession>A0ABT1EI27</accession>
<evidence type="ECO:0000259" key="2">
    <source>
        <dbReference type="Pfam" id="PF01757"/>
    </source>
</evidence>
<name>A0ABT1EI27_9FIRM</name>
<keyword evidence="1" id="KW-1133">Transmembrane helix</keyword>
<feature type="transmembrane region" description="Helical" evidence="1">
    <location>
        <begin position="238"/>
        <end position="256"/>
    </location>
</feature>
<feature type="transmembrane region" description="Helical" evidence="1">
    <location>
        <begin position="276"/>
        <end position="295"/>
    </location>
</feature>
<evidence type="ECO:0000313" key="4">
    <source>
        <dbReference type="Proteomes" id="UP001523565"/>
    </source>
</evidence>
<feature type="transmembrane region" description="Helical" evidence="1">
    <location>
        <begin position="316"/>
        <end position="336"/>
    </location>
</feature>
<protein>
    <submittedName>
        <fullName evidence="3">DUF1624 domain-containing protein</fullName>
    </submittedName>
</protein>
<evidence type="ECO:0000256" key="1">
    <source>
        <dbReference type="SAM" id="Phobius"/>
    </source>
</evidence>
<feature type="transmembrane region" description="Helical" evidence="1">
    <location>
        <begin position="27"/>
        <end position="46"/>
    </location>
</feature>
<feature type="transmembrane region" description="Helical" evidence="1">
    <location>
        <begin position="166"/>
        <end position="185"/>
    </location>
</feature>
<feature type="transmembrane region" description="Helical" evidence="1">
    <location>
        <begin position="130"/>
        <end position="154"/>
    </location>
</feature>
<dbReference type="Proteomes" id="UP001523565">
    <property type="component" value="Unassembled WGS sequence"/>
</dbReference>
<keyword evidence="1" id="KW-0472">Membrane</keyword>
<evidence type="ECO:0000313" key="3">
    <source>
        <dbReference type="EMBL" id="MCP1110350.1"/>
    </source>
</evidence>
<feature type="transmembrane region" description="Helical" evidence="1">
    <location>
        <begin position="106"/>
        <end position="124"/>
    </location>
</feature>